<feature type="signal peptide" evidence="1">
    <location>
        <begin position="1"/>
        <end position="24"/>
    </location>
</feature>
<evidence type="ECO:0000256" key="1">
    <source>
        <dbReference type="SAM" id="SignalP"/>
    </source>
</evidence>
<sequence length="228" mass="25762">MHRNWLLLLLIPFLMITFPTNALAIDFTITDSHIDAYLQENGEVYVEETLIYEFEDEFNGILRQLIPAKETTIANFEAFEGERSLTVEQDESQYRIYRSGAHETVAFTLTYTIIDAVDVYADLATFAWAFFDKHNETPYTNFSVSVYPPNETEDVLAYGTDKAFETETIQADGSVLFELGTIAAKEDGSVYVAFDSALFPSASTTSPNTVREDFLNEKEALLNYSPLS</sequence>
<dbReference type="AlphaFoldDB" id="A0A4V3X821"/>
<dbReference type="OrthoDB" id="5507254at2"/>
<dbReference type="InterPro" id="IPR018702">
    <property type="entry name" value="DUF2207"/>
</dbReference>
<feature type="chain" id="PRO_5020595948" description="DUF2207 domain-containing protein" evidence="1">
    <location>
        <begin position="25"/>
        <end position="228"/>
    </location>
</feature>
<dbReference type="Pfam" id="PF09972">
    <property type="entry name" value="DUF2207"/>
    <property type="match status" value="1"/>
</dbReference>
<keyword evidence="1" id="KW-0732">Signal</keyword>
<gene>
    <name evidence="3" type="ORF">AJ85_01715</name>
</gene>
<accession>A0A4V3X821</accession>
<evidence type="ECO:0000313" key="3">
    <source>
        <dbReference type="EMBL" id="THG88632.1"/>
    </source>
</evidence>
<comment type="caution">
    <text evidence="3">The sequence shown here is derived from an EMBL/GenBank/DDBJ whole genome shotgun (WGS) entry which is preliminary data.</text>
</comment>
<name>A0A4V3X821_ALKAL</name>
<proteinExistence type="predicted"/>
<dbReference type="RefSeq" id="WP_003323386.1">
    <property type="nucleotide sequence ID" value="NZ_JALP01000353.1"/>
</dbReference>
<evidence type="ECO:0000313" key="4">
    <source>
        <dbReference type="Proteomes" id="UP000297014"/>
    </source>
</evidence>
<evidence type="ECO:0000259" key="2">
    <source>
        <dbReference type="Pfam" id="PF09972"/>
    </source>
</evidence>
<reference evidence="3 4" key="1">
    <citation type="submission" date="2014-01" db="EMBL/GenBank/DDBJ databases">
        <title>Draft genome sequencing of Bacillus alcalophilus CGMCC 1.3604.</title>
        <authorList>
            <person name="Yang J."/>
            <person name="Diao L."/>
            <person name="Yang S."/>
        </authorList>
    </citation>
    <scope>NUCLEOTIDE SEQUENCE [LARGE SCALE GENOMIC DNA]</scope>
    <source>
        <strain evidence="3 4">CGMCC 1.3604</strain>
    </source>
</reference>
<feature type="domain" description="DUF2207" evidence="2">
    <location>
        <begin position="28"/>
        <end position="194"/>
    </location>
</feature>
<organism evidence="3 4">
    <name type="scientific">Alkalihalobacillus alcalophilus ATCC 27647 = CGMCC 1.3604</name>
    <dbReference type="NCBI Taxonomy" id="1218173"/>
    <lineage>
        <taxon>Bacteria</taxon>
        <taxon>Bacillati</taxon>
        <taxon>Bacillota</taxon>
        <taxon>Bacilli</taxon>
        <taxon>Bacillales</taxon>
        <taxon>Bacillaceae</taxon>
        <taxon>Alkalihalobacillus</taxon>
    </lineage>
</organism>
<dbReference type="EMBL" id="JALP01000353">
    <property type="protein sequence ID" value="THG88632.1"/>
    <property type="molecule type" value="Genomic_DNA"/>
</dbReference>
<dbReference type="Proteomes" id="UP000297014">
    <property type="component" value="Unassembled WGS sequence"/>
</dbReference>
<protein>
    <recommendedName>
        <fullName evidence="2">DUF2207 domain-containing protein</fullName>
    </recommendedName>
</protein>